<keyword evidence="6" id="KW-1185">Reference proteome</keyword>
<dbReference type="InterPro" id="IPR036915">
    <property type="entry name" value="Cyclin-like_sf"/>
</dbReference>
<keyword evidence="3" id="KW-0131">Cell cycle</keyword>
<keyword evidence="1" id="KW-0132">Cell division</keyword>
<gene>
    <name evidence="5" type="ORF">POM88_036515</name>
</gene>
<dbReference type="AlphaFoldDB" id="A0AAD8HQ70"/>
<proteinExistence type="predicted"/>
<comment type="caution">
    <text evidence="5">The sequence shown here is derived from an EMBL/GenBank/DDBJ whole genome shotgun (WGS) entry which is preliminary data.</text>
</comment>
<evidence type="ECO:0000256" key="1">
    <source>
        <dbReference type="ARBA" id="ARBA00022618"/>
    </source>
</evidence>
<dbReference type="GO" id="GO:0051301">
    <property type="term" value="P:cell division"/>
    <property type="evidence" value="ECO:0007669"/>
    <property type="project" value="UniProtKB-KW"/>
</dbReference>
<dbReference type="InterPro" id="IPR039361">
    <property type="entry name" value="Cyclin"/>
</dbReference>
<dbReference type="InterPro" id="IPR006671">
    <property type="entry name" value="Cyclin_N"/>
</dbReference>
<dbReference type="FunFam" id="1.10.472.10:FF:000001">
    <property type="entry name" value="G2/mitotic-specific cyclin"/>
    <property type="match status" value="1"/>
</dbReference>
<dbReference type="EMBL" id="JAUIZM010000008">
    <property type="protein sequence ID" value="KAK1370423.1"/>
    <property type="molecule type" value="Genomic_DNA"/>
</dbReference>
<dbReference type="Proteomes" id="UP001237642">
    <property type="component" value="Unassembled WGS sequence"/>
</dbReference>
<keyword evidence="2" id="KW-0195">Cyclin</keyword>
<dbReference type="PANTHER" id="PTHR10177">
    <property type="entry name" value="CYCLINS"/>
    <property type="match status" value="1"/>
</dbReference>
<evidence type="ECO:0000313" key="5">
    <source>
        <dbReference type="EMBL" id="KAK1370423.1"/>
    </source>
</evidence>
<sequence>MSKYFGKHDNDVEVIERKIGNRLDFSEDVKVLAPANQIVDVDVDDDENPGLCATMIREIYSHLKASEAKKRSSTDYMAKVQKEIDIRMRAILIDWLVEVVDVHVLDPKILYLNVNYIDRYLSGNPMNTERLQLLGITCMMIAYKHEVVYPLPLE</sequence>
<name>A0AAD8HQ70_9APIA</name>
<dbReference type="Pfam" id="PF00134">
    <property type="entry name" value="Cyclin_N"/>
    <property type="match status" value="1"/>
</dbReference>
<feature type="domain" description="Cyclin N-terminal" evidence="4">
    <location>
        <begin position="58"/>
        <end position="151"/>
    </location>
</feature>
<reference evidence="5" key="1">
    <citation type="submission" date="2023-02" db="EMBL/GenBank/DDBJ databases">
        <title>Genome of toxic invasive species Heracleum sosnowskyi carries increased number of genes despite the absence of recent whole-genome duplications.</title>
        <authorList>
            <person name="Schelkunov M."/>
            <person name="Shtratnikova V."/>
            <person name="Makarenko M."/>
            <person name="Klepikova A."/>
            <person name="Omelchenko D."/>
            <person name="Novikova G."/>
            <person name="Obukhova E."/>
            <person name="Bogdanov V."/>
            <person name="Penin A."/>
            <person name="Logacheva M."/>
        </authorList>
    </citation>
    <scope>NUCLEOTIDE SEQUENCE</scope>
    <source>
        <strain evidence="5">Hsosn_3</strain>
        <tissue evidence="5">Leaf</tissue>
    </source>
</reference>
<evidence type="ECO:0000256" key="2">
    <source>
        <dbReference type="ARBA" id="ARBA00023127"/>
    </source>
</evidence>
<evidence type="ECO:0000313" key="6">
    <source>
        <dbReference type="Proteomes" id="UP001237642"/>
    </source>
</evidence>
<accession>A0AAD8HQ70</accession>
<dbReference type="SUPFAM" id="SSF47954">
    <property type="entry name" value="Cyclin-like"/>
    <property type="match status" value="1"/>
</dbReference>
<protein>
    <recommendedName>
        <fullName evidence="4">Cyclin N-terminal domain-containing protein</fullName>
    </recommendedName>
</protein>
<evidence type="ECO:0000259" key="4">
    <source>
        <dbReference type="Pfam" id="PF00134"/>
    </source>
</evidence>
<reference evidence="5" key="2">
    <citation type="submission" date="2023-05" db="EMBL/GenBank/DDBJ databases">
        <authorList>
            <person name="Schelkunov M.I."/>
        </authorList>
    </citation>
    <scope>NUCLEOTIDE SEQUENCE</scope>
    <source>
        <strain evidence="5">Hsosn_3</strain>
        <tissue evidence="5">Leaf</tissue>
    </source>
</reference>
<evidence type="ECO:0000256" key="3">
    <source>
        <dbReference type="ARBA" id="ARBA00023306"/>
    </source>
</evidence>
<dbReference type="Gene3D" id="1.10.472.10">
    <property type="entry name" value="Cyclin-like"/>
    <property type="match status" value="1"/>
</dbReference>
<organism evidence="5 6">
    <name type="scientific">Heracleum sosnowskyi</name>
    <dbReference type="NCBI Taxonomy" id="360622"/>
    <lineage>
        <taxon>Eukaryota</taxon>
        <taxon>Viridiplantae</taxon>
        <taxon>Streptophyta</taxon>
        <taxon>Embryophyta</taxon>
        <taxon>Tracheophyta</taxon>
        <taxon>Spermatophyta</taxon>
        <taxon>Magnoliopsida</taxon>
        <taxon>eudicotyledons</taxon>
        <taxon>Gunneridae</taxon>
        <taxon>Pentapetalae</taxon>
        <taxon>asterids</taxon>
        <taxon>campanulids</taxon>
        <taxon>Apiales</taxon>
        <taxon>Apiaceae</taxon>
        <taxon>Apioideae</taxon>
        <taxon>apioid superclade</taxon>
        <taxon>Tordylieae</taxon>
        <taxon>Tordyliinae</taxon>
        <taxon>Heracleum</taxon>
    </lineage>
</organism>